<evidence type="ECO:0000256" key="1">
    <source>
        <dbReference type="ARBA" id="ARBA00004651"/>
    </source>
</evidence>
<organism evidence="11 12">
    <name type="scientific">Austropuccinia psidii MF-1</name>
    <dbReference type="NCBI Taxonomy" id="1389203"/>
    <lineage>
        <taxon>Eukaryota</taxon>
        <taxon>Fungi</taxon>
        <taxon>Dikarya</taxon>
        <taxon>Basidiomycota</taxon>
        <taxon>Pucciniomycotina</taxon>
        <taxon>Pucciniomycetes</taxon>
        <taxon>Pucciniales</taxon>
        <taxon>Sphaerophragmiaceae</taxon>
        <taxon>Austropuccinia</taxon>
    </lineage>
</organism>
<feature type="domain" description="Concentrative nucleoside transporter C-terminal" evidence="9">
    <location>
        <begin position="421"/>
        <end position="635"/>
    </location>
</feature>
<dbReference type="OrthoDB" id="6075923at2759"/>
<feature type="transmembrane region" description="Helical" evidence="7">
    <location>
        <begin position="578"/>
        <end position="599"/>
    </location>
</feature>
<feature type="domain" description="Nucleoside transporter/FeoB GTPase Gate" evidence="10">
    <location>
        <begin position="324"/>
        <end position="416"/>
    </location>
</feature>
<feature type="transmembrane region" description="Helical" evidence="7">
    <location>
        <begin position="316"/>
        <end position="338"/>
    </location>
</feature>
<feature type="transmembrane region" description="Helical" evidence="7">
    <location>
        <begin position="198"/>
        <end position="219"/>
    </location>
</feature>
<dbReference type="GO" id="GO:0005886">
    <property type="term" value="C:plasma membrane"/>
    <property type="evidence" value="ECO:0007669"/>
    <property type="project" value="UniProtKB-SubCell"/>
</dbReference>
<feature type="transmembrane region" description="Helical" evidence="7">
    <location>
        <begin position="231"/>
        <end position="248"/>
    </location>
</feature>
<dbReference type="Pfam" id="PF01773">
    <property type="entry name" value="Nucleos_tra2_N"/>
    <property type="match status" value="1"/>
</dbReference>
<comment type="caution">
    <text evidence="11">The sequence shown here is derived from an EMBL/GenBank/DDBJ whole genome shotgun (WGS) entry which is preliminary data.</text>
</comment>
<feature type="transmembrane region" description="Helical" evidence="7">
    <location>
        <begin position="113"/>
        <end position="132"/>
    </location>
</feature>
<comment type="subcellular location">
    <subcellularLocation>
        <location evidence="1">Cell membrane</location>
        <topology evidence="1">Multi-pass membrane protein</topology>
    </subcellularLocation>
</comment>
<evidence type="ECO:0000256" key="7">
    <source>
        <dbReference type="SAM" id="Phobius"/>
    </source>
</evidence>
<keyword evidence="12" id="KW-1185">Reference proteome</keyword>
<comment type="similarity">
    <text evidence="2">Belongs to the concentrative nucleoside transporter (CNT) (TC 2.A.41) family.</text>
</comment>
<dbReference type="GO" id="GO:0005337">
    <property type="term" value="F:nucleoside transmembrane transporter activity"/>
    <property type="evidence" value="ECO:0007669"/>
    <property type="project" value="InterPro"/>
</dbReference>
<dbReference type="InterPro" id="IPR011642">
    <property type="entry name" value="Gate_dom"/>
</dbReference>
<accession>A0A9Q3GWL8</accession>
<dbReference type="PANTHER" id="PTHR10590">
    <property type="entry name" value="SODIUM/NUCLEOSIDE COTRANSPORTER"/>
    <property type="match status" value="1"/>
</dbReference>
<dbReference type="InterPro" id="IPR011657">
    <property type="entry name" value="CNT_C_dom"/>
</dbReference>
<dbReference type="EMBL" id="AVOT02006458">
    <property type="protein sequence ID" value="MBW0481629.1"/>
    <property type="molecule type" value="Genomic_DNA"/>
</dbReference>
<keyword evidence="3" id="KW-1003">Cell membrane</keyword>
<evidence type="ECO:0000256" key="6">
    <source>
        <dbReference type="ARBA" id="ARBA00023136"/>
    </source>
</evidence>
<dbReference type="InterPro" id="IPR002668">
    <property type="entry name" value="CNT_N_dom"/>
</dbReference>
<feature type="domain" description="Concentrative nucleoside transporter N-terminal" evidence="8">
    <location>
        <begin position="237"/>
        <end position="308"/>
    </location>
</feature>
<evidence type="ECO:0000313" key="12">
    <source>
        <dbReference type="Proteomes" id="UP000765509"/>
    </source>
</evidence>
<feature type="transmembrane region" description="Helical" evidence="7">
    <location>
        <begin position="393"/>
        <end position="412"/>
    </location>
</feature>
<name>A0A9Q3GWL8_9BASI</name>
<dbReference type="Proteomes" id="UP000765509">
    <property type="component" value="Unassembled WGS sequence"/>
</dbReference>
<feature type="transmembrane region" description="Helical" evidence="7">
    <location>
        <begin position="611"/>
        <end position="637"/>
    </location>
</feature>
<reference evidence="11" key="1">
    <citation type="submission" date="2021-03" db="EMBL/GenBank/DDBJ databases">
        <title>Draft genome sequence of rust myrtle Austropuccinia psidii MF-1, a brazilian biotype.</title>
        <authorList>
            <person name="Quecine M.C."/>
            <person name="Pachon D.M.R."/>
            <person name="Bonatelli M.L."/>
            <person name="Correr F.H."/>
            <person name="Franceschini L.M."/>
            <person name="Leite T.F."/>
            <person name="Margarido G.R.A."/>
            <person name="Almeida C.A."/>
            <person name="Ferrarezi J.A."/>
            <person name="Labate C.A."/>
        </authorList>
    </citation>
    <scope>NUCLEOTIDE SEQUENCE</scope>
    <source>
        <strain evidence="11">MF-1</strain>
    </source>
</reference>
<evidence type="ECO:0000256" key="3">
    <source>
        <dbReference type="ARBA" id="ARBA00022475"/>
    </source>
</evidence>
<dbReference type="GO" id="GO:0015293">
    <property type="term" value="F:symporter activity"/>
    <property type="evidence" value="ECO:0007669"/>
    <property type="project" value="TreeGrafter"/>
</dbReference>
<dbReference type="InterPro" id="IPR008276">
    <property type="entry name" value="C_nuclsd_transpt"/>
</dbReference>
<feature type="transmembrane region" description="Helical" evidence="7">
    <location>
        <begin position="481"/>
        <end position="499"/>
    </location>
</feature>
<evidence type="ECO:0000313" key="11">
    <source>
        <dbReference type="EMBL" id="MBW0481629.1"/>
    </source>
</evidence>
<dbReference type="PANTHER" id="PTHR10590:SF4">
    <property type="entry name" value="SOLUTE CARRIER FAMILY 28 MEMBER 3"/>
    <property type="match status" value="1"/>
</dbReference>
<gene>
    <name evidence="11" type="ORF">O181_021344</name>
</gene>
<evidence type="ECO:0008006" key="13">
    <source>
        <dbReference type="Google" id="ProtNLM"/>
    </source>
</evidence>
<evidence type="ECO:0000259" key="10">
    <source>
        <dbReference type="Pfam" id="PF07670"/>
    </source>
</evidence>
<proteinExistence type="inferred from homology"/>
<evidence type="ECO:0000259" key="8">
    <source>
        <dbReference type="Pfam" id="PF01773"/>
    </source>
</evidence>
<feature type="transmembrane region" description="Helical" evidence="7">
    <location>
        <begin position="138"/>
        <end position="158"/>
    </location>
</feature>
<keyword evidence="4 7" id="KW-0812">Transmembrane</keyword>
<sequence length="638" mass="71494">MDKETLELNQLEIGQVNHQQDPLNRFELSSSSSFPHLNLDISNHLGQTFDPEVHEAIDTQILNQTSKEGLAEETSTTELNQSELNQKLFKCRQFSSKFLNRLRLKFNSIKKQTIHFIFVIILLSWWITGISLEKTRQKWVVVTILTWLILISICFHWLSFKSISKKINHLIFKNFEAQKQEAKKPKGFLQFIKFHQSLFQFFIGGLILCFLWLMSIFLIDLKQIKPKNHLDRLRSLLGLIIFQFFLWLSSKNKKLIRWKTVFVGLLAQQILALLVLKTKAGFDFFNWIAIAMTDLLQQGTKAAAFFFSPQVIENHWFFVNSLAATIFFVALVRLLYYLGAMNQILTKFAWVFYTFMGVSGAEAIAAAASPFVGQAESVVLVEPFLAYMTPSEFHQVMTSGFATIAGSVLAAYVALGMPAVYLISASIMSIPASLSISKLRFPEDRTSLTAGELVIPSNTNTEKDANALQAFSNGSSLGLKVAGMILANVLTVLGLLYTVNGALTWIGQFWGIDPNGSHPLTLQLILQYVFYPISWLMGTPEEDVLKVSRLLALKMISNEFVAYQELSRLMPEMTERGSLIAVFSLCGFANLSSLGIQIGALNSLAPSQSQIISQVSISALICGFFSTIQTAAIAGMIY</sequence>
<dbReference type="AlphaFoldDB" id="A0A9Q3GWL8"/>
<feature type="transmembrane region" description="Helical" evidence="7">
    <location>
        <begin position="350"/>
        <end position="373"/>
    </location>
</feature>
<evidence type="ECO:0000256" key="4">
    <source>
        <dbReference type="ARBA" id="ARBA00022692"/>
    </source>
</evidence>
<evidence type="ECO:0000259" key="9">
    <source>
        <dbReference type="Pfam" id="PF07662"/>
    </source>
</evidence>
<dbReference type="Pfam" id="PF07670">
    <property type="entry name" value="Gate"/>
    <property type="match status" value="1"/>
</dbReference>
<evidence type="ECO:0000256" key="5">
    <source>
        <dbReference type="ARBA" id="ARBA00022989"/>
    </source>
</evidence>
<evidence type="ECO:0000256" key="2">
    <source>
        <dbReference type="ARBA" id="ARBA00009033"/>
    </source>
</evidence>
<keyword evidence="6 7" id="KW-0472">Membrane</keyword>
<dbReference type="Pfam" id="PF07662">
    <property type="entry name" value="Nucleos_tra2_C"/>
    <property type="match status" value="1"/>
</dbReference>
<keyword evidence="5 7" id="KW-1133">Transmembrane helix</keyword>
<protein>
    <recommendedName>
        <fullName evidence="13">Sodium/nucleoside cotransporter</fullName>
    </recommendedName>
</protein>